<dbReference type="GO" id="GO:0006396">
    <property type="term" value="P:RNA processing"/>
    <property type="evidence" value="ECO:0007669"/>
    <property type="project" value="InterPro"/>
</dbReference>
<dbReference type="EC" id="6.5.1.4" evidence="2"/>
<comment type="catalytic activity">
    <reaction evidence="6">
        <text>a 3'-end 3'-phospho-ribonucleotide-RNA + ATP = a 3'-end 2',3'-cyclophospho-ribonucleotide-RNA + AMP + diphosphate</text>
        <dbReference type="Rhea" id="RHEA:23976"/>
        <dbReference type="Rhea" id="RHEA-COMP:10463"/>
        <dbReference type="Rhea" id="RHEA-COMP:10464"/>
        <dbReference type="ChEBI" id="CHEBI:30616"/>
        <dbReference type="ChEBI" id="CHEBI:33019"/>
        <dbReference type="ChEBI" id="CHEBI:83062"/>
        <dbReference type="ChEBI" id="CHEBI:83064"/>
        <dbReference type="ChEBI" id="CHEBI:456215"/>
        <dbReference type="EC" id="6.5.1.4"/>
    </reaction>
</comment>
<dbReference type="EMBL" id="JARKIK010000099">
    <property type="protein sequence ID" value="KAK8721635.1"/>
    <property type="molecule type" value="Genomic_DNA"/>
</dbReference>
<dbReference type="InterPro" id="IPR013791">
    <property type="entry name" value="RNA3'-term_phos_cycl_insert"/>
</dbReference>
<keyword evidence="10" id="KW-0067">ATP-binding</keyword>
<dbReference type="FunFam" id="3.30.360.20:FF:000002">
    <property type="entry name" value="RNA terminal phosphate cyclase-like 1"/>
    <property type="match status" value="1"/>
</dbReference>
<dbReference type="SUPFAM" id="SSF55205">
    <property type="entry name" value="EPT/RTPC-like"/>
    <property type="match status" value="2"/>
</dbReference>
<dbReference type="PIRSF" id="PIRSF005378">
    <property type="entry name" value="RNA3'_term_phos_cycl_euk"/>
    <property type="match status" value="1"/>
</dbReference>
<dbReference type="Gene3D" id="3.30.360.20">
    <property type="entry name" value="RNA 3'-terminal phosphate cyclase, insert domain"/>
    <property type="match status" value="1"/>
</dbReference>
<sequence length="365" mass="39496">MAAATPVVIDGSYLEGGGQILRMGLALSAVKDIPITVNKVRAGRKTPGLRPQHLTGLQVVRDACNGQLDGGQIGSCEVTFYPGRICGGRYMADTQTAGSVCLLVQSVLPCALFADSPSRFILRGGTNADFAPQVDYTIQVFRKVASWFGVEFKLFINKRGFYPVGKGEISLDVKPALKGLYAADFTDFGELVSVHGRAYVSGALPVKIAHKMADSAEQLLREKLPRDVDIFIERIKEHPERAVGNGSGIVLWAETDSGCVLGGSALGKKGRDAEEDGLLAAKEILESVERRACLDKYAQDQVILFMALAEGKSRIRTGPLTDHTKTAMWVAKLLTKVEFSITEEEGSDCIYLECEGIGHTPMKRK</sequence>
<dbReference type="NCBIfam" id="TIGR03399">
    <property type="entry name" value="RNA_3prim_cycl"/>
    <property type="match status" value="1"/>
</dbReference>
<dbReference type="Pfam" id="PF01137">
    <property type="entry name" value="RTC"/>
    <property type="match status" value="1"/>
</dbReference>
<dbReference type="InterPro" id="IPR000228">
    <property type="entry name" value="RNA3'_term_phos_cyc"/>
</dbReference>
<dbReference type="PANTHER" id="PTHR11096:SF0">
    <property type="entry name" value="RNA 3'-TERMINAL PHOSPHATE CYCLASE"/>
    <property type="match status" value="1"/>
</dbReference>
<keyword evidence="5 10" id="KW-0547">Nucleotide-binding</keyword>
<dbReference type="GO" id="GO:0003963">
    <property type="term" value="F:RNA-3'-phosphate cyclase activity"/>
    <property type="evidence" value="ECO:0007669"/>
    <property type="project" value="UniProtKB-EC"/>
</dbReference>
<dbReference type="Pfam" id="PF05189">
    <property type="entry name" value="RTC_insert"/>
    <property type="match status" value="1"/>
</dbReference>
<evidence type="ECO:0000259" key="11">
    <source>
        <dbReference type="Pfam" id="PF01137"/>
    </source>
</evidence>
<dbReference type="AlphaFoldDB" id="A0AAW0VXG8"/>
<evidence type="ECO:0000313" key="14">
    <source>
        <dbReference type="Proteomes" id="UP001445076"/>
    </source>
</evidence>
<dbReference type="InterPro" id="IPR037136">
    <property type="entry name" value="RNA3'_phos_cyclase_dom_sf"/>
</dbReference>
<comment type="similarity">
    <text evidence="1">Belongs to the RNA 3'-terminal cyclase family. Type 1 subfamily.</text>
</comment>
<feature type="domain" description="RNA 3'-terminal phosphate cyclase" evidence="11">
    <location>
        <begin position="13"/>
        <end position="341"/>
    </location>
</feature>
<comment type="caution">
    <text evidence="13">The sequence shown here is derived from an EMBL/GenBank/DDBJ whole genome shotgun (WGS) entry which is preliminary data.</text>
</comment>
<dbReference type="InterPro" id="IPR023797">
    <property type="entry name" value="RNA3'_phos_cyclase_dom"/>
</dbReference>
<comment type="function">
    <text evidence="8">Catalyzes the conversion of 3'-phosphate to a 2',3'-cyclic phosphodiester at the end of RNA. The mechanism of action of the enzyme occurs in 3 steps: (A) adenylation of the enzyme by ATP; (B) transfer of adenylate to an RNA-N3'P to produce RNA-N3'PP5'A; (C) and attack of the adjacent 2'-hydroxyl on the 3'-phosphorus in the diester linkage to produce the cyclic end product. Likely functions in some aspects of cellular RNA processing. Function plays an important role in regulating axon regeneration by inhibiting central nervous system (CNS) axon regeneration following optic nerve injury.</text>
</comment>
<dbReference type="InterPro" id="IPR036553">
    <property type="entry name" value="RPTC_insert"/>
</dbReference>
<evidence type="ECO:0000256" key="10">
    <source>
        <dbReference type="PIRSR" id="PIRSR005378-2"/>
    </source>
</evidence>
<evidence type="ECO:0000256" key="4">
    <source>
        <dbReference type="ARBA" id="ARBA00022598"/>
    </source>
</evidence>
<dbReference type="PANTHER" id="PTHR11096">
    <property type="entry name" value="RNA 3' TERMINAL PHOSPHATE CYCLASE"/>
    <property type="match status" value="1"/>
</dbReference>
<feature type="active site" description="Tele-AMP-histidine intermediate" evidence="9">
    <location>
        <position position="323"/>
    </location>
</feature>
<name>A0AAW0VXG8_CHEQU</name>
<reference evidence="13 14" key="1">
    <citation type="journal article" date="2024" name="BMC Genomics">
        <title>Genome assembly of redclaw crayfish (Cherax quadricarinatus) provides insights into its immune adaptation and hypoxia tolerance.</title>
        <authorList>
            <person name="Liu Z."/>
            <person name="Zheng J."/>
            <person name="Li H."/>
            <person name="Fang K."/>
            <person name="Wang S."/>
            <person name="He J."/>
            <person name="Zhou D."/>
            <person name="Weng S."/>
            <person name="Chi M."/>
            <person name="Gu Z."/>
            <person name="He J."/>
            <person name="Li F."/>
            <person name="Wang M."/>
        </authorList>
    </citation>
    <scope>NUCLEOTIDE SEQUENCE [LARGE SCALE GENOMIC DNA]</scope>
    <source>
        <strain evidence="13">ZL_2023a</strain>
    </source>
</reference>
<evidence type="ECO:0000256" key="7">
    <source>
        <dbReference type="ARBA" id="ARBA00032543"/>
    </source>
</evidence>
<evidence type="ECO:0000256" key="3">
    <source>
        <dbReference type="ARBA" id="ARBA00021428"/>
    </source>
</evidence>
<evidence type="ECO:0000256" key="9">
    <source>
        <dbReference type="PIRSR" id="PIRSR005378-1"/>
    </source>
</evidence>
<feature type="binding site" evidence="10">
    <location>
        <position position="105"/>
    </location>
    <ligand>
        <name>ATP</name>
        <dbReference type="ChEBI" id="CHEBI:30616"/>
    </ligand>
</feature>
<feature type="binding site" evidence="10">
    <location>
        <begin position="297"/>
        <end position="301"/>
    </location>
    <ligand>
        <name>ATP</name>
        <dbReference type="ChEBI" id="CHEBI:30616"/>
    </ligand>
</feature>
<evidence type="ECO:0000256" key="2">
    <source>
        <dbReference type="ARBA" id="ARBA00012725"/>
    </source>
</evidence>
<proteinExistence type="inferred from homology"/>
<dbReference type="GO" id="GO:0005524">
    <property type="term" value="F:ATP binding"/>
    <property type="evidence" value="ECO:0007669"/>
    <property type="project" value="UniProtKB-KW"/>
</dbReference>
<dbReference type="Proteomes" id="UP001445076">
    <property type="component" value="Unassembled WGS sequence"/>
</dbReference>
<accession>A0AAW0VXG8</accession>
<evidence type="ECO:0000256" key="8">
    <source>
        <dbReference type="ARBA" id="ARBA00045867"/>
    </source>
</evidence>
<dbReference type="Gene3D" id="3.65.10.20">
    <property type="entry name" value="RNA 3'-terminal phosphate cyclase domain"/>
    <property type="match status" value="1"/>
</dbReference>
<evidence type="ECO:0000313" key="13">
    <source>
        <dbReference type="EMBL" id="KAK8721635.1"/>
    </source>
</evidence>
<evidence type="ECO:0000256" key="1">
    <source>
        <dbReference type="ARBA" id="ARBA00009206"/>
    </source>
</evidence>
<feature type="domain" description="RNA 3'-terminal phosphate cyclase insert" evidence="12">
    <location>
        <begin position="186"/>
        <end position="288"/>
    </location>
</feature>
<dbReference type="HAMAP" id="MF_00200">
    <property type="entry name" value="RTC"/>
    <property type="match status" value="1"/>
</dbReference>
<gene>
    <name evidence="13" type="ORF">OTU49_012673</name>
</gene>
<evidence type="ECO:0000259" key="12">
    <source>
        <dbReference type="Pfam" id="PF05189"/>
    </source>
</evidence>
<dbReference type="InterPro" id="IPR017770">
    <property type="entry name" value="RNA3'_term_phos_cyc_type_1"/>
</dbReference>
<evidence type="ECO:0000256" key="5">
    <source>
        <dbReference type="ARBA" id="ARBA00022741"/>
    </source>
</evidence>
<evidence type="ECO:0000256" key="6">
    <source>
        <dbReference type="ARBA" id="ARBA00024481"/>
    </source>
</evidence>
<keyword evidence="4" id="KW-0436">Ligase</keyword>
<organism evidence="13 14">
    <name type="scientific">Cherax quadricarinatus</name>
    <name type="common">Australian red claw crayfish</name>
    <dbReference type="NCBI Taxonomy" id="27406"/>
    <lineage>
        <taxon>Eukaryota</taxon>
        <taxon>Metazoa</taxon>
        <taxon>Ecdysozoa</taxon>
        <taxon>Arthropoda</taxon>
        <taxon>Crustacea</taxon>
        <taxon>Multicrustacea</taxon>
        <taxon>Malacostraca</taxon>
        <taxon>Eumalacostraca</taxon>
        <taxon>Eucarida</taxon>
        <taxon>Decapoda</taxon>
        <taxon>Pleocyemata</taxon>
        <taxon>Astacidea</taxon>
        <taxon>Parastacoidea</taxon>
        <taxon>Parastacidae</taxon>
        <taxon>Cherax</taxon>
    </lineage>
</organism>
<dbReference type="GO" id="GO:0005634">
    <property type="term" value="C:nucleus"/>
    <property type="evidence" value="ECO:0007669"/>
    <property type="project" value="TreeGrafter"/>
</dbReference>
<dbReference type="InterPro" id="IPR013792">
    <property type="entry name" value="RNA3'P_cycl/enolpyr_Trfase_a/b"/>
</dbReference>
<keyword evidence="14" id="KW-1185">Reference proteome</keyword>
<protein>
    <recommendedName>
        <fullName evidence="3">RNA 3'-terminal phosphate cyclase</fullName>
        <ecNumber evidence="2">6.5.1.4</ecNumber>
    </recommendedName>
    <alternativeName>
        <fullName evidence="7">RNA terminal phosphate cyclase domain-containing protein 1</fullName>
    </alternativeName>
</protein>